<evidence type="ECO:0000313" key="4">
    <source>
        <dbReference type="Proteomes" id="UP001497444"/>
    </source>
</evidence>
<keyword evidence="1" id="KW-0547">Nucleotide-binding</keyword>
<dbReference type="Gene3D" id="3.90.640.10">
    <property type="entry name" value="Actin, Chain A, domain 4"/>
    <property type="match status" value="1"/>
</dbReference>
<dbReference type="InterPro" id="IPR013126">
    <property type="entry name" value="Hsp_70_fam"/>
</dbReference>
<evidence type="ECO:0000313" key="3">
    <source>
        <dbReference type="EMBL" id="CAK9252310.1"/>
    </source>
</evidence>
<proteinExistence type="predicted"/>
<sequence length="356" mass="39421">MSNSNIDDVVLVGGSTRIPRIQEMLSGLFEGKTLNQDINPDEAVAVGAAIQAAILIGDQAQCLTEANNLTAVASVKDSYISAMKEVCVGDRPFMNPKSLETKYQQLRLEALEDFDKIQKMGGKESSESYREKLVIESDQAFEHFEAQNKSNKSTPTTSFSSHPNVLIYDFGRETFGVAVLEINRGNIDIKAVGGDNHLGGDDFDTKIFKYCLEQFYLTTGINVPYDTNEGQKALRRLRTRCEEQKCKLSSADSTIISVDGFYGAEHISVILTRDKFEELNEDLFIRSMDIVQQTLEDKNMKTSDIDDIVLVGGSTRIPRIQEMLTDMFNKPLNHSINPDEAVAVGAAIQAAILNGR</sequence>
<keyword evidence="4" id="KW-1185">Reference proteome</keyword>
<dbReference type="Gene3D" id="3.30.420.40">
    <property type="match status" value="4"/>
</dbReference>
<evidence type="ECO:0008006" key="5">
    <source>
        <dbReference type="Google" id="ProtNLM"/>
    </source>
</evidence>
<dbReference type="Gene3D" id="1.20.58.420">
    <property type="entry name" value="AHSP"/>
    <property type="match status" value="1"/>
</dbReference>
<evidence type="ECO:0000256" key="2">
    <source>
        <dbReference type="ARBA" id="ARBA00022840"/>
    </source>
</evidence>
<dbReference type="PANTHER" id="PTHR19375">
    <property type="entry name" value="HEAT SHOCK PROTEIN 70KDA"/>
    <property type="match status" value="1"/>
</dbReference>
<accession>A0ABP0VFP6</accession>
<gene>
    <name evidence="3" type="ORF">CSSPJE1EN1_LOCUS27688</name>
</gene>
<reference evidence="3" key="1">
    <citation type="submission" date="2024-02" db="EMBL/GenBank/DDBJ databases">
        <authorList>
            <consortium name="ELIXIR-Norway"/>
            <consortium name="Elixir Norway"/>
        </authorList>
    </citation>
    <scope>NUCLEOTIDE SEQUENCE</scope>
</reference>
<keyword evidence="2" id="KW-0067">ATP-binding</keyword>
<dbReference type="Pfam" id="PF00012">
    <property type="entry name" value="HSP70"/>
    <property type="match status" value="2"/>
</dbReference>
<evidence type="ECO:0000256" key="1">
    <source>
        <dbReference type="ARBA" id="ARBA00022741"/>
    </source>
</evidence>
<dbReference type="InterPro" id="IPR018181">
    <property type="entry name" value="Heat_shock_70_CS"/>
</dbReference>
<dbReference type="SUPFAM" id="SSF48340">
    <property type="entry name" value="Interferon-induced guanylate-binding protein 1 (GBP1), C-terminal domain"/>
    <property type="match status" value="1"/>
</dbReference>
<dbReference type="InterPro" id="IPR036543">
    <property type="entry name" value="Guanylate-bd_C_sf"/>
</dbReference>
<dbReference type="PRINTS" id="PR00301">
    <property type="entry name" value="HEATSHOCK70"/>
</dbReference>
<dbReference type="PROSITE" id="PS01036">
    <property type="entry name" value="HSP70_3"/>
    <property type="match status" value="2"/>
</dbReference>
<name>A0ABP0VFP6_9BRYO</name>
<dbReference type="EMBL" id="CAXAQS010000600">
    <property type="protein sequence ID" value="CAK9252310.1"/>
    <property type="molecule type" value="Genomic_DNA"/>
</dbReference>
<organism evidence="3 4">
    <name type="scientific">Sphagnum jensenii</name>
    <dbReference type="NCBI Taxonomy" id="128206"/>
    <lineage>
        <taxon>Eukaryota</taxon>
        <taxon>Viridiplantae</taxon>
        <taxon>Streptophyta</taxon>
        <taxon>Embryophyta</taxon>
        <taxon>Bryophyta</taxon>
        <taxon>Sphagnophytina</taxon>
        <taxon>Sphagnopsida</taxon>
        <taxon>Sphagnales</taxon>
        <taxon>Sphagnaceae</taxon>
        <taxon>Sphagnum</taxon>
    </lineage>
</organism>
<dbReference type="InterPro" id="IPR043129">
    <property type="entry name" value="ATPase_NBD"/>
</dbReference>
<comment type="caution">
    <text evidence="3">The sequence shown here is derived from an EMBL/GenBank/DDBJ whole genome shotgun (WGS) entry which is preliminary data.</text>
</comment>
<dbReference type="SUPFAM" id="SSF53067">
    <property type="entry name" value="Actin-like ATPase domain"/>
    <property type="match status" value="2"/>
</dbReference>
<protein>
    <recommendedName>
        <fullName evidence="5">Heat shock protein 70</fullName>
    </recommendedName>
</protein>
<dbReference type="Proteomes" id="UP001497444">
    <property type="component" value="Unassembled WGS sequence"/>
</dbReference>